<organism evidence="4 5">
    <name type="scientific">Exophiala xenobiotica</name>
    <dbReference type="NCBI Taxonomy" id="348802"/>
    <lineage>
        <taxon>Eukaryota</taxon>
        <taxon>Fungi</taxon>
        <taxon>Dikarya</taxon>
        <taxon>Ascomycota</taxon>
        <taxon>Pezizomycotina</taxon>
        <taxon>Eurotiomycetes</taxon>
        <taxon>Chaetothyriomycetidae</taxon>
        <taxon>Chaetothyriales</taxon>
        <taxon>Herpotrichiellaceae</taxon>
        <taxon>Exophiala</taxon>
    </lineage>
</organism>
<dbReference type="CDD" id="cd02440">
    <property type="entry name" value="AdoMet_MTases"/>
    <property type="match status" value="1"/>
</dbReference>
<evidence type="ECO:0000256" key="1">
    <source>
        <dbReference type="ARBA" id="ARBA00022603"/>
    </source>
</evidence>
<dbReference type="PANTHER" id="PTHR13069:SF21">
    <property type="entry name" value="ALKYLATED DNA REPAIR PROTEIN ALKB HOMOLOG 8"/>
    <property type="match status" value="1"/>
</dbReference>
<dbReference type="GeneID" id="25328614"/>
<dbReference type="EMBL" id="KN847320">
    <property type="protein sequence ID" value="KIW54342.1"/>
    <property type="molecule type" value="Genomic_DNA"/>
</dbReference>
<dbReference type="GO" id="GO:0008757">
    <property type="term" value="F:S-adenosylmethionine-dependent methyltransferase activity"/>
    <property type="evidence" value="ECO:0007669"/>
    <property type="project" value="InterPro"/>
</dbReference>
<protein>
    <recommendedName>
        <fullName evidence="3">Methyltransferase type 11 domain-containing protein</fullName>
    </recommendedName>
</protein>
<dbReference type="GO" id="GO:0002098">
    <property type="term" value="P:tRNA wobble uridine modification"/>
    <property type="evidence" value="ECO:0007669"/>
    <property type="project" value="TreeGrafter"/>
</dbReference>
<dbReference type="HOGENOM" id="CLU_029501_2_0_1"/>
<dbReference type="OrthoDB" id="271595at2759"/>
<dbReference type="Gene3D" id="3.40.50.150">
    <property type="entry name" value="Vaccinia Virus protein VP39"/>
    <property type="match status" value="1"/>
</dbReference>
<accession>A0A0D2CW20</accession>
<evidence type="ECO:0000313" key="4">
    <source>
        <dbReference type="EMBL" id="KIW54342.1"/>
    </source>
</evidence>
<dbReference type="GO" id="GO:0005634">
    <property type="term" value="C:nucleus"/>
    <property type="evidence" value="ECO:0007669"/>
    <property type="project" value="TreeGrafter"/>
</dbReference>
<evidence type="ECO:0000256" key="2">
    <source>
        <dbReference type="ARBA" id="ARBA00022679"/>
    </source>
</evidence>
<dbReference type="Pfam" id="PF08241">
    <property type="entry name" value="Methyltransf_11"/>
    <property type="match status" value="1"/>
</dbReference>
<dbReference type="GO" id="GO:0030488">
    <property type="term" value="P:tRNA methylation"/>
    <property type="evidence" value="ECO:0007669"/>
    <property type="project" value="TreeGrafter"/>
</dbReference>
<name>A0A0D2CW20_9EURO</name>
<dbReference type="RefSeq" id="XP_013314926.1">
    <property type="nucleotide sequence ID" value="XM_013459472.1"/>
</dbReference>
<dbReference type="FunFam" id="3.40.50.150:FF:000219">
    <property type="entry name" value="tRNA (Carboxymethyluridine(34)-5-O)-methyltransferase"/>
    <property type="match status" value="1"/>
</dbReference>
<dbReference type="InterPro" id="IPR029063">
    <property type="entry name" value="SAM-dependent_MTases_sf"/>
</dbReference>
<keyword evidence="2" id="KW-0808">Transferase</keyword>
<dbReference type="PANTHER" id="PTHR13069">
    <property type="entry name" value="ALKYLATED DNA REPAIR PROTEIN ALKB HOMOLOG 8"/>
    <property type="match status" value="1"/>
</dbReference>
<gene>
    <name evidence="4" type="ORF">PV05_06706</name>
</gene>
<dbReference type="STRING" id="348802.A0A0D2CW20"/>
<evidence type="ECO:0000313" key="5">
    <source>
        <dbReference type="Proteomes" id="UP000054342"/>
    </source>
</evidence>
<proteinExistence type="predicted"/>
<evidence type="ECO:0000259" key="3">
    <source>
        <dbReference type="Pfam" id="PF08241"/>
    </source>
</evidence>
<reference evidence="4 5" key="1">
    <citation type="submission" date="2015-01" db="EMBL/GenBank/DDBJ databases">
        <title>The Genome Sequence of Exophiala xenobiotica CBS118157.</title>
        <authorList>
            <consortium name="The Broad Institute Genomics Platform"/>
            <person name="Cuomo C."/>
            <person name="de Hoog S."/>
            <person name="Gorbushina A."/>
            <person name="Stielow B."/>
            <person name="Teixiera M."/>
            <person name="Abouelleil A."/>
            <person name="Chapman S.B."/>
            <person name="Priest M."/>
            <person name="Young S.K."/>
            <person name="Wortman J."/>
            <person name="Nusbaum C."/>
            <person name="Birren B."/>
        </authorList>
    </citation>
    <scope>NUCLEOTIDE SEQUENCE [LARGE SCALE GENOMIC DNA]</scope>
    <source>
        <strain evidence="4 5">CBS 118157</strain>
    </source>
</reference>
<keyword evidence="5" id="KW-1185">Reference proteome</keyword>
<dbReference type="GO" id="GO:0005737">
    <property type="term" value="C:cytoplasm"/>
    <property type="evidence" value="ECO:0007669"/>
    <property type="project" value="TreeGrafter"/>
</dbReference>
<keyword evidence="1" id="KW-0489">Methyltransferase</keyword>
<dbReference type="GO" id="GO:0106335">
    <property type="term" value="F:tRNA (5-carboxymethyluridine(34)-5-O)-methyltransferase activity"/>
    <property type="evidence" value="ECO:0007669"/>
    <property type="project" value="TreeGrafter"/>
</dbReference>
<dbReference type="GO" id="GO:0000049">
    <property type="term" value="F:tRNA binding"/>
    <property type="evidence" value="ECO:0007669"/>
    <property type="project" value="TreeGrafter"/>
</dbReference>
<feature type="domain" description="Methyltransferase type 11" evidence="3">
    <location>
        <begin position="52"/>
        <end position="134"/>
    </location>
</feature>
<dbReference type="InterPro" id="IPR051422">
    <property type="entry name" value="AlkB_tRNA_MeTrf/Diox"/>
</dbReference>
<dbReference type="SUPFAM" id="SSF53335">
    <property type="entry name" value="S-adenosyl-L-methionine-dependent methyltransferases"/>
    <property type="match status" value="1"/>
</dbReference>
<dbReference type="InterPro" id="IPR013216">
    <property type="entry name" value="Methyltransf_11"/>
</dbReference>
<sequence length="232" mass="26491">MAIQAMDQLEYESKHVHQVYEEIATHFSATRYKPWPVVDEFLRRLPTGAVGLDVGCGNGKYLPVNRDVFIVASDRSKTLVDIASQHQPHSAVVADTLYLPHPNSKFDFAISIAVIHHLSTRDRRIEALKVILQTLTPASQNDDGGQALIFVWALEQKNSRRGWDTGHDQDVLVPWVLKPDHNARPNSATTYHRYYHLYHEGELEEDAKTAGARIVQSGFDRDNWWIIMARQR</sequence>
<dbReference type="Proteomes" id="UP000054342">
    <property type="component" value="Unassembled WGS sequence"/>
</dbReference>
<dbReference type="AlphaFoldDB" id="A0A0D2CW20"/>